<dbReference type="PANTHER" id="PTHR43085:SF1">
    <property type="entry name" value="PSEUDOURIDINE KINASE-RELATED"/>
    <property type="match status" value="1"/>
</dbReference>
<keyword evidence="4 7" id="KW-0418">Kinase</keyword>
<evidence type="ECO:0000256" key="5">
    <source>
        <dbReference type="ARBA" id="ARBA00022840"/>
    </source>
</evidence>
<evidence type="ECO:0000313" key="7">
    <source>
        <dbReference type="EMBL" id="KTR06620.1"/>
    </source>
</evidence>
<dbReference type="Pfam" id="PF00294">
    <property type="entry name" value="PfkB"/>
    <property type="match status" value="1"/>
</dbReference>
<dbReference type="GO" id="GO:0016301">
    <property type="term" value="F:kinase activity"/>
    <property type="evidence" value="ECO:0007669"/>
    <property type="project" value="UniProtKB-KW"/>
</dbReference>
<comment type="caution">
    <text evidence="7">The sequence shown here is derived from an EMBL/GenBank/DDBJ whole genome shotgun (WGS) entry which is preliminary data.</text>
</comment>
<gene>
    <name evidence="7" type="ORF">NS365_07035</name>
</gene>
<keyword evidence="5" id="KW-0067">ATP-binding</keyword>
<evidence type="ECO:0000259" key="6">
    <source>
        <dbReference type="Pfam" id="PF00294"/>
    </source>
</evidence>
<evidence type="ECO:0000256" key="1">
    <source>
        <dbReference type="ARBA" id="ARBA00010688"/>
    </source>
</evidence>
<dbReference type="GO" id="GO:0005524">
    <property type="term" value="F:ATP binding"/>
    <property type="evidence" value="ECO:0007669"/>
    <property type="project" value="UniProtKB-KW"/>
</dbReference>
<dbReference type="EMBL" id="LDQA01000016">
    <property type="protein sequence ID" value="KTR06620.1"/>
    <property type="molecule type" value="Genomic_DNA"/>
</dbReference>
<dbReference type="Gene3D" id="3.40.1190.20">
    <property type="match status" value="1"/>
</dbReference>
<dbReference type="PANTHER" id="PTHR43085">
    <property type="entry name" value="HEXOKINASE FAMILY MEMBER"/>
    <property type="match status" value="1"/>
</dbReference>
<keyword evidence="2" id="KW-0808">Transferase</keyword>
<reference evidence="7 8" key="1">
    <citation type="journal article" date="2016" name="Front. Microbiol.">
        <title>Genomic Resource of Rice Seed Associated Bacteria.</title>
        <authorList>
            <person name="Midha S."/>
            <person name="Bansal K."/>
            <person name="Sharma S."/>
            <person name="Kumar N."/>
            <person name="Patil P.P."/>
            <person name="Chaudhry V."/>
            <person name="Patil P.B."/>
        </authorList>
    </citation>
    <scope>NUCLEOTIDE SEQUENCE [LARGE SCALE GENOMIC DNA]</scope>
    <source>
        <strain evidence="7 8">NS365</strain>
    </source>
</reference>
<dbReference type="CDD" id="cd01166">
    <property type="entry name" value="KdgK"/>
    <property type="match status" value="1"/>
</dbReference>
<evidence type="ECO:0000313" key="8">
    <source>
        <dbReference type="Proteomes" id="UP000078529"/>
    </source>
</evidence>
<dbReference type="SUPFAM" id="SSF53613">
    <property type="entry name" value="Ribokinase-like"/>
    <property type="match status" value="1"/>
</dbReference>
<proteinExistence type="inferred from homology"/>
<keyword evidence="8" id="KW-1185">Reference proteome</keyword>
<dbReference type="RefSeq" id="WP_058599572.1">
    <property type="nucleotide sequence ID" value="NZ_LDQA01000016.1"/>
</dbReference>
<evidence type="ECO:0000256" key="3">
    <source>
        <dbReference type="ARBA" id="ARBA00022741"/>
    </source>
</evidence>
<accession>A0A175RSA8</accession>
<sequence length="328" mass="34148">MTIRTARGLAPEALGPTVTIGEILVEIMAETPGVGFLEPQPLTGPYPSGAPAIFIDQVARLGGAAGIVGCVGHDDFGRLNIERLQRDGADVSAISIHPELPTGSAFVRYRPDGARDFVFNLTRSAAGQISLDDAAKALLDRAGHLHVMGSALSIPGAWDLIRYGLDRIAECGGSVSLDPNARKELLSSHEAAGQFAAIVAEADLLLPSGDELFAAAGCEGEEAALAALFDQGVSEIALKRGDKGATVFRHSGERTDGAAFQVEEIDPTGAGDCFGAAYLTCRRMGFPPDRALLYANAAGARNVTRKGPMEGAGSFDELDAFIANTSRA</sequence>
<dbReference type="InterPro" id="IPR002173">
    <property type="entry name" value="Carboh/pur_kinase_PfkB_CS"/>
</dbReference>
<name>A0A175RSA8_9HYPH</name>
<dbReference type="InterPro" id="IPR029056">
    <property type="entry name" value="Ribokinase-like"/>
</dbReference>
<dbReference type="InterPro" id="IPR011611">
    <property type="entry name" value="PfkB_dom"/>
</dbReference>
<dbReference type="AlphaFoldDB" id="A0A175RSA8"/>
<comment type="similarity">
    <text evidence="1">Belongs to the carbohydrate kinase PfkB family.</text>
</comment>
<dbReference type="Proteomes" id="UP000078529">
    <property type="component" value="Unassembled WGS sequence"/>
</dbReference>
<keyword evidence="3" id="KW-0547">Nucleotide-binding</keyword>
<protein>
    <submittedName>
        <fullName evidence="7">Sugar kinase</fullName>
    </submittedName>
</protein>
<evidence type="ECO:0000256" key="4">
    <source>
        <dbReference type="ARBA" id="ARBA00022777"/>
    </source>
</evidence>
<dbReference type="PATRIC" id="fig|401562.4.peg.1093"/>
<organism evidence="7 8">
    <name type="scientific">Aureimonas ureilytica</name>
    <dbReference type="NCBI Taxonomy" id="401562"/>
    <lineage>
        <taxon>Bacteria</taxon>
        <taxon>Pseudomonadati</taxon>
        <taxon>Pseudomonadota</taxon>
        <taxon>Alphaproteobacteria</taxon>
        <taxon>Hyphomicrobiales</taxon>
        <taxon>Aurantimonadaceae</taxon>
        <taxon>Aureimonas</taxon>
    </lineage>
</organism>
<dbReference type="PROSITE" id="PS00584">
    <property type="entry name" value="PFKB_KINASES_2"/>
    <property type="match status" value="1"/>
</dbReference>
<dbReference type="InterPro" id="IPR050306">
    <property type="entry name" value="PfkB_Carbo_kinase"/>
</dbReference>
<evidence type="ECO:0000256" key="2">
    <source>
        <dbReference type="ARBA" id="ARBA00022679"/>
    </source>
</evidence>
<feature type="domain" description="Carbohydrate kinase PfkB" evidence="6">
    <location>
        <begin position="46"/>
        <end position="310"/>
    </location>
</feature>